<evidence type="ECO:0000313" key="5">
    <source>
        <dbReference type="EMBL" id="SDO08809.1"/>
    </source>
</evidence>
<dbReference type="Gene3D" id="1.10.10.10">
    <property type="entry name" value="Winged helix-like DNA-binding domain superfamily/Winged helix DNA-binding domain"/>
    <property type="match status" value="1"/>
</dbReference>
<dbReference type="EMBL" id="FNIR01000003">
    <property type="protein sequence ID" value="SDO08809.1"/>
    <property type="molecule type" value="Genomic_DNA"/>
</dbReference>
<gene>
    <name evidence="5" type="ORF">SAMN05660199_01306</name>
</gene>
<dbReference type="PANTHER" id="PTHR43537">
    <property type="entry name" value="TRANSCRIPTIONAL REGULATOR, GNTR FAMILY"/>
    <property type="match status" value="1"/>
</dbReference>
<dbReference type="Pfam" id="PF00392">
    <property type="entry name" value="GntR"/>
    <property type="match status" value="1"/>
</dbReference>
<proteinExistence type="predicted"/>
<dbReference type="SUPFAM" id="SSF46785">
    <property type="entry name" value="Winged helix' DNA-binding domain"/>
    <property type="match status" value="1"/>
</dbReference>
<dbReference type="PROSITE" id="PS50949">
    <property type="entry name" value="HTH_GNTR"/>
    <property type="match status" value="1"/>
</dbReference>
<dbReference type="PRINTS" id="PR00035">
    <property type="entry name" value="HTHGNTR"/>
</dbReference>
<dbReference type="Gene3D" id="1.20.120.530">
    <property type="entry name" value="GntR ligand-binding domain-like"/>
    <property type="match status" value="1"/>
</dbReference>
<protein>
    <submittedName>
        <fullName evidence="5">DNA-binding transcriptional regulator, GntR family</fullName>
    </submittedName>
</protein>
<accession>A0A1H0GPT7</accession>
<evidence type="ECO:0000259" key="4">
    <source>
        <dbReference type="PROSITE" id="PS50949"/>
    </source>
</evidence>
<dbReference type="GO" id="GO:0003677">
    <property type="term" value="F:DNA binding"/>
    <property type="evidence" value="ECO:0007669"/>
    <property type="project" value="UniProtKB-KW"/>
</dbReference>
<dbReference type="CDD" id="cd07377">
    <property type="entry name" value="WHTH_GntR"/>
    <property type="match status" value="1"/>
</dbReference>
<reference evidence="6" key="1">
    <citation type="submission" date="2016-10" db="EMBL/GenBank/DDBJ databases">
        <authorList>
            <person name="Varghese N."/>
            <person name="Submissions S."/>
        </authorList>
    </citation>
    <scope>NUCLEOTIDE SEQUENCE [LARGE SCALE GENOMIC DNA]</scope>
    <source>
        <strain evidence="6">DSM 45843</strain>
    </source>
</reference>
<feature type="domain" description="HTH gntR-type" evidence="4">
    <location>
        <begin position="11"/>
        <end position="78"/>
    </location>
</feature>
<evidence type="ECO:0000256" key="1">
    <source>
        <dbReference type="ARBA" id="ARBA00023015"/>
    </source>
</evidence>
<evidence type="ECO:0000256" key="3">
    <source>
        <dbReference type="ARBA" id="ARBA00023163"/>
    </source>
</evidence>
<dbReference type="SMART" id="SM00895">
    <property type="entry name" value="FCD"/>
    <property type="match status" value="1"/>
</dbReference>
<dbReference type="STRING" id="1052260.SAMN05660199_01306"/>
<dbReference type="InterPro" id="IPR008920">
    <property type="entry name" value="TF_FadR/GntR_C"/>
</dbReference>
<sequence length="234" mass="25718">MTVVVTDGARLGKADQVYVQLRAEIVSGVLAPGRTLPETELVAYTGASRTPVREAVRRLAAEGLIDLEPRRAPMVSRISLRSARQLFEFRQVLEPVAISMVATREVGAGDLRQAIETLLSTFGRLKGQEYSPAFQEAFTAATGQFDALLADHAPNEYLSRSILELRPHSARLRHIAHADTSRLQESIGEHIRMCQAVLDGQAEEAAAAMVEHLQHVASSIFRRLLDSNTELLVQ</sequence>
<keyword evidence="6" id="KW-1185">Reference proteome</keyword>
<dbReference type="SMART" id="SM00345">
    <property type="entry name" value="HTH_GNTR"/>
    <property type="match status" value="1"/>
</dbReference>
<evidence type="ECO:0000313" key="6">
    <source>
        <dbReference type="Proteomes" id="UP000199088"/>
    </source>
</evidence>
<keyword evidence="3" id="KW-0804">Transcription</keyword>
<keyword evidence="1" id="KW-0805">Transcription regulation</keyword>
<dbReference type="Pfam" id="PF07729">
    <property type="entry name" value="FCD"/>
    <property type="match status" value="1"/>
</dbReference>
<dbReference type="InterPro" id="IPR011711">
    <property type="entry name" value="GntR_C"/>
</dbReference>
<dbReference type="PANTHER" id="PTHR43537:SF49">
    <property type="entry name" value="TRANSCRIPTIONAL REGULATORY PROTEIN"/>
    <property type="match status" value="1"/>
</dbReference>
<dbReference type="InterPro" id="IPR000524">
    <property type="entry name" value="Tscrpt_reg_HTH_GntR"/>
</dbReference>
<dbReference type="OrthoDB" id="8680240at2"/>
<dbReference type="SUPFAM" id="SSF48008">
    <property type="entry name" value="GntR ligand-binding domain-like"/>
    <property type="match status" value="1"/>
</dbReference>
<keyword evidence="2 5" id="KW-0238">DNA-binding</keyword>
<dbReference type="InterPro" id="IPR036388">
    <property type="entry name" value="WH-like_DNA-bd_sf"/>
</dbReference>
<dbReference type="InterPro" id="IPR036390">
    <property type="entry name" value="WH_DNA-bd_sf"/>
</dbReference>
<evidence type="ECO:0000256" key="2">
    <source>
        <dbReference type="ARBA" id="ARBA00023125"/>
    </source>
</evidence>
<dbReference type="Proteomes" id="UP000199088">
    <property type="component" value="Unassembled WGS sequence"/>
</dbReference>
<dbReference type="GO" id="GO:0003700">
    <property type="term" value="F:DNA-binding transcription factor activity"/>
    <property type="evidence" value="ECO:0007669"/>
    <property type="project" value="InterPro"/>
</dbReference>
<dbReference type="AlphaFoldDB" id="A0A1H0GPT7"/>
<name>A0A1H0GPT7_9ACTN</name>
<organism evidence="5 6">
    <name type="scientific">Klenkia soli</name>
    <dbReference type="NCBI Taxonomy" id="1052260"/>
    <lineage>
        <taxon>Bacteria</taxon>
        <taxon>Bacillati</taxon>
        <taxon>Actinomycetota</taxon>
        <taxon>Actinomycetes</taxon>
        <taxon>Geodermatophilales</taxon>
        <taxon>Geodermatophilaceae</taxon>
        <taxon>Klenkia</taxon>
    </lineage>
</organism>